<gene>
    <name evidence="2" type="ORF">C1H46_034617</name>
</gene>
<dbReference type="EMBL" id="VIEB01000838">
    <property type="protein sequence ID" value="TQD79837.1"/>
    <property type="molecule type" value="Genomic_DNA"/>
</dbReference>
<evidence type="ECO:0000256" key="1">
    <source>
        <dbReference type="SAM" id="MobiDB-lite"/>
    </source>
</evidence>
<proteinExistence type="predicted"/>
<dbReference type="Proteomes" id="UP000315295">
    <property type="component" value="Unassembled WGS sequence"/>
</dbReference>
<comment type="caution">
    <text evidence="2">The sequence shown here is derived from an EMBL/GenBank/DDBJ whole genome shotgun (WGS) entry which is preliminary data.</text>
</comment>
<sequence>MEQSTMVEKGQIVLEEVASQLPLETPIEEVSPLEDVGFHIMTDTLDQTLGHRHGNVHRGLGKPFLGTHLPHPQGR</sequence>
<protein>
    <submittedName>
        <fullName evidence="2">Uncharacterized protein</fullName>
    </submittedName>
</protein>
<dbReference type="AlphaFoldDB" id="A0A540L033"/>
<evidence type="ECO:0000313" key="2">
    <source>
        <dbReference type="EMBL" id="TQD79837.1"/>
    </source>
</evidence>
<accession>A0A540L033</accession>
<feature type="region of interest" description="Disordered" evidence="1">
    <location>
        <begin position="52"/>
        <end position="75"/>
    </location>
</feature>
<name>A0A540L033_MALBA</name>
<keyword evidence="3" id="KW-1185">Reference proteome</keyword>
<evidence type="ECO:0000313" key="3">
    <source>
        <dbReference type="Proteomes" id="UP000315295"/>
    </source>
</evidence>
<reference evidence="2 3" key="1">
    <citation type="journal article" date="2019" name="G3 (Bethesda)">
        <title>Sequencing of a Wild Apple (Malus baccata) Genome Unravels the Differences Between Cultivated and Wild Apple Species Regarding Disease Resistance and Cold Tolerance.</title>
        <authorList>
            <person name="Chen X."/>
        </authorList>
    </citation>
    <scope>NUCLEOTIDE SEQUENCE [LARGE SCALE GENOMIC DNA]</scope>
    <source>
        <strain evidence="3">cv. Shandingzi</strain>
        <tissue evidence="2">Leaves</tissue>
    </source>
</reference>
<organism evidence="2 3">
    <name type="scientific">Malus baccata</name>
    <name type="common">Siberian crab apple</name>
    <name type="synonym">Pyrus baccata</name>
    <dbReference type="NCBI Taxonomy" id="106549"/>
    <lineage>
        <taxon>Eukaryota</taxon>
        <taxon>Viridiplantae</taxon>
        <taxon>Streptophyta</taxon>
        <taxon>Embryophyta</taxon>
        <taxon>Tracheophyta</taxon>
        <taxon>Spermatophyta</taxon>
        <taxon>Magnoliopsida</taxon>
        <taxon>eudicotyledons</taxon>
        <taxon>Gunneridae</taxon>
        <taxon>Pentapetalae</taxon>
        <taxon>rosids</taxon>
        <taxon>fabids</taxon>
        <taxon>Rosales</taxon>
        <taxon>Rosaceae</taxon>
        <taxon>Amygdaloideae</taxon>
        <taxon>Maleae</taxon>
        <taxon>Malus</taxon>
    </lineage>
</organism>